<reference evidence="6 7" key="2">
    <citation type="submission" date="2019-08" db="EMBL/GenBank/DDBJ databases">
        <title>Amycolatopsis acidicola sp. nov., isolated from peat swamp forest soil.</title>
        <authorList>
            <person name="Srisuk N."/>
        </authorList>
    </citation>
    <scope>NUCLEOTIDE SEQUENCE [LARGE SCALE GENOMIC DNA]</scope>
    <source>
        <strain evidence="6 7">TBRC 6029</strain>
    </source>
</reference>
<proteinExistence type="predicted"/>
<evidence type="ECO:0000256" key="2">
    <source>
        <dbReference type="ARBA" id="ARBA00022741"/>
    </source>
</evidence>
<dbReference type="PANTHER" id="PTHR43585">
    <property type="entry name" value="FUMIPYRROLE BIOSYNTHESIS PROTEIN C"/>
    <property type="match status" value="1"/>
</dbReference>
<dbReference type="Gene3D" id="3.40.50.20">
    <property type="match status" value="1"/>
</dbReference>
<sequence>MRPLVLLVGIVFEGYRGYLLDSIGSVADVWLLAEAEPAPSVAEKLAGHTVVDVFDTPALVAAAREVAGRRRVTGVLSWDELKMSGTAHVARALGLPGVGPDVVDRCRDKHRTRAALAAAGVPQPASEVVSTAAEATAAADRIGYPVVLKPRDLGASMGVIRVGSRQDLADGYAHARAARVGPVPYRSDGVLVEEFVDGPEVSVDSWVSAGRSHPLFTAHKTTGYPPYFEEIGHVVDGREPGDPDLYRVVAAAHEALGFDHGMTHVELRLARDGWRVIEVNCRLGGDLIPMLGRAATGVDAGVVAARLACGLEPDPRPGRDRAAAVRFLYPHASCQVDRVEIDTSRLPAAIELAAGLVQPGTTISPPPAGHVWGRYAVLVAVSGTPEGCAAALDAAEPAVLLHTRTGTPESSTVGHLADNYKKQ</sequence>
<dbReference type="InterPro" id="IPR011761">
    <property type="entry name" value="ATP-grasp"/>
</dbReference>
<dbReference type="GO" id="GO:0046872">
    <property type="term" value="F:metal ion binding"/>
    <property type="evidence" value="ECO:0007669"/>
    <property type="project" value="InterPro"/>
</dbReference>
<dbReference type="Pfam" id="PF13535">
    <property type="entry name" value="ATP-grasp_4"/>
    <property type="match status" value="1"/>
</dbReference>
<organism evidence="6 7">
    <name type="scientific">Amycolatopsis rhizosphaerae</name>
    <dbReference type="NCBI Taxonomy" id="2053003"/>
    <lineage>
        <taxon>Bacteria</taxon>
        <taxon>Bacillati</taxon>
        <taxon>Actinomycetota</taxon>
        <taxon>Actinomycetes</taxon>
        <taxon>Pseudonocardiales</taxon>
        <taxon>Pseudonocardiaceae</taxon>
        <taxon>Amycolatopsis</taxon>
    </lineage>
</organism>
<dbReference type="EMBL" id="VJWX01000304">
    <property type="protein sequence ID" value="TVT37090.1"/>
    <property type="molecule type" value="Genomic_DNA"/>
</dbReference>
<evidence type="ECO:0000313" key="7">
    <source>
        <dbReference type="Proteomes" id="UP000320011"/>
    </source>
</evidence>
<dbReference type="RefSeq" id="WP_144591185.1">
    <property type="nucleotide sequence ID" value="NZ_VJWX01000304.1"/>
</dbReference>
<dbReference type="OrthoDB" id="24041at2"/>
<dbReference type="Gene3D" id="3.30.470.20">
    <property type="entry name" value="ATP-grasp fold, B domain"/>
    <property type="match status" value="1"/>
</dbReference>
<dbReference type="GO" id="GO:0016874">
    <property type="term" value="F:ligase activity"/>
    <property type="evidence" value="ECO:0007669"/>
    <property type="project" value="UniProtKB-KW"/>
</dbReference>
<feature type="domain" description="ATP-grasp" evidence="5">
    <location>
        <begin position="113"/>
        <end position="309"/>
    </location>
</feature>
<comment type="caution">
    <text evidence="6">The sequence shown here is derived from an EMBL/GenBank/DDBJ whole genome shotgun (WGS) entry which is preliminary data.</text>
</comment>
<accession>A0A558BKR8</accession>
<gene>
    <name evidence="6" type="ORF">FNH05_25165</name>
</gene>
<dbReference type="Proteomes" id="UP000320011">
    <property type="component" value="Unassembled WGS sequence"/>
</dbReference>
<dbReference type="AlphaFoldDB" id="A0A558BKR8"/>
<dbReference type="SUPFAM" id="SSF56059">
    <property type="entry name" value="Glutathione synthetase ATP-binding domain-like"/>
    <property type="match status" value="1"/>
</dbReference>
<keyword evidence="3 4" id="KW-0067">ATP-binding</keyword>
<evidence type="ECO:0000313" key="6">
    <source>
        <dbReference type="EMBL" id="TVT37090.1"/>
    </source>
</evidence>
<dbReference type="SMART" id="SM01209">
    <property type="entry name" value="GARS_A"/>
    <property type="match status" value="1"/>
</dbReference>
<keyword evidence="7" id="KW-1185">Reference proteome</keyword>
<name>A0A558BKR8_9PSEU</name>
<evidence type="ECO:0000256" key="1">
    <source>
        <dbReference type="ARBA" id="ARBA00022598"/>
    </source>
</evidence>
<evidence type="ECO:0000256" key="3">
    <source>
        <dbReference type="ARBA" id="ARBA00022840"/>
    </source>
</evidence>
<reference evidence="6 7" key="1">
    <citation type="submission" date="2019-07" db="EMBL/GenBank/DDBJ databases">
        <authorList>
            <person name="Duangmal K."/>
            <person name="Teo W.F.A."/>
        </authorList>
    </citation>
    <scope>NUCLEOTIDE SEQUENCE [LARGE SCALE GENOMIC DNA]</scope>
    <source>
        <strain evidence="6 7">TBRC 6029</strain>
    </source>
</reference>
<protein>
    <submittedName>
        <fullName evidence="6">ATP-grasp domain-containing protein</fullName>
    </submittedName>
</protein>
<dbReference type="PROSITE" id="PS50975">
    <property type="entry name" value="ATP_GRASP"/>
    <property type="match status" value="1"/>
</dbReference>
<evidence type="ECO:0000259" key="5">
    <source>
        <dbReference type="PROSITE" id="PS50975"/>
    </source>
</evidence>
<keyword evidence="1" id="KW-0436">Ligase</keyword>
<evidence type="ECO:0000256" key="4">
    <source>
        <dbReference type="PROSITE-ProRule" id="PRU00409"/>
    </source>
</evidence>
<dbReference type="GO" id="GO:0005524">
    <property type="term" value="F:ATP binding"/>
    <property type="evidence" value="ECO:0007669"/>
    <property type="project" value="UniProtKB-UniRule"/>
</dbReference>
<dbReference type="InterPro" id="IPR052032">
    <property type="entry name" value="ATP-dep_AA_Ligase"/>
</dbReference>
<keyword evidence="2 4" id="KW-0547">Nucleotide-binding</keyword>
<dbReference type="PANTHER" id="PTHR43585:SF2">
    <property type="entry name" value="ATP-GRASP ENZYME FSQD"/>
    <property type="match status" value="1"/>
</dbReference>